<accession>A0A644WSM0</accession>
<dbReference type="EMBL" id="VSSQ01001278">
    <property type="protein sequence ID" value="MPM06916.1"/>
    <property type="molecule type" value="Genomic_DNA"/>
</dbReference>
<protein>
    <recommendedName>
        <fullName evidence="2">Tetratricopeptide repeat protein</fullName>
    </recommendedName>
</protein>
<reference evidence="1" key="1">
    <citation type="submission" date="2019-08" db="EMBL/GenBank/DDBJ databases">
        <authorList>
            <person name="Kucharzyk K."/>
            <person name="Murdoch R.W."/>
            <person name="Higgins S."/>
            <person name="Loffler F."/>
        </authorList>
    </citation>
    <scope>NUCLEOTIDE SEQUENCE</scope>
</reference>
<evidence type="ECO:0000313" key="1">
    <source>
        <dbReference type="EMBL" id="MPM06916.1"/>
    </source>
</evidence>
<dbReference type="Gene3D" id="1.25.40.10">
    <property type="entry name" value="Tetratricopeptide repeat domain"/>
    <property type="match status" value="3"/>
</dbReference>
<dbReference type="SUPFAM" id="SSF48452">
    <property type="entry name" value="TPR-like"/>
    <property type="match status" value="2"/>
</dbReference>
<sequence>MKYIFLFILLLPCTVLVAQETEKELLAREYMASGDYAKALSLYEEIYSKNNSTYIYDSYLECLIKTENWKDAEKLTAKQKKNNPSVPRFHVDEGYVLLLEGNTKQSDKVFNDAVKWSLASEQLIADLAAAFQVRELNDWAIQTLIAGKKQFSTSGGLMVMLAGAYQKVGKYSEMIDEYFLLLDNPAFGISEIQKRMQTLIMEDPDGKISELFRDKLLDRVQKDPSDYDYNRLLIWLYEQNNEFGRAFVQAKAYDRRTKNDGDLTYDVAQLCVSNKQFSIAEEALSYIISLGPDKLLYYDATDLLLEVRYLRLTSNPASTKEEYRSLAEDLKTSLEGSVNRRNRYNLLMRLAYIEAYYLSEPDNSIGHINEILNSPGYQPVEYADAKLLQGDVMLLKGEVWEASLLYSQVEKAYKHDTIGFYAKFRNARLYYFLGEFNYAEALLEILRGATSKLIANDAMELSLVIQENVDYDSSYVPLEKFARAEMMAFCLRYDEALSILDTIVKSFPGHPILDDAVYKRAQIYLALKQYDKAVAELKVIISAYYFDILADNALLMLGNIYENYLPDKELAMKYYLQLLTDFPGSILVNEARMRYRALRGDNLN</sequence>
<proteinExistence type="predicted"/>
<gene>
    <name evidence="1" type="ORF">SDC9_53219</name>
</gene>
<dbReference type="InterPro" id="IPR011990">
    <property type="entry name" value="TPR-like_helical_dom_sf"/>
</dbReference>
<dbReference type="Pfam" id="PF13174">
    <property type="entry name" value="TPR_6"/>
    <property type="match status" value="2"/>
</dbReference>
<evidence type="ECO:0008006" key="2">
    <source>
        <dbReference type="Google" id="ProtNLM"/>
    </source>
</evidence>
<dbReference type="InterPro" id="IPR019734">
    <property type="entry name" value="TPR_rpt"/>
</dbReference>
<comment type="caution">
    <text evidence="1">The sequence shown here is derived from an EMBL/GenBank/DDBJ whole genome shotgun (WGS) entry which is preliminary data.</text>
</comment>
<name>A0A644WSM0_9ZZZZ</name>
<dbReference type="AlphaFoldDB" id="A0A644WSM0"/>
<organism evidence="1">
    <name type="scientific">bioreactor metagenome</name>
    <dbReference type="NCBI Taxonomy" id="1076179"/>
    <lineage>
        <taxon>unclassified sequences</taxon>
        <taxon>metagenomes</taxon>
        <taxon>ecological metagenomes</taxon>
    </lineage>
</organism>